<feature type="domain" description="RCK C-terminal" evidence="8">
    <location>
        <begin position="140"/>
        <end position="223"/>
    </location>
</feature>
<dbReference type="Gene3D" id="3.40.50.720">
    <property type="entry name" value="NAD(P)-binding Rossmann-like Domain"/>
    <property type="match status" value="2"/>
</dbReference>
<accession>A0A6I6EUV3</accession>
<dbReference type="InterPro" id="IPR036721">
    <property type="entry name" value="RCK_C_sf"/>
</dbReference>
<dbReference type="InterPro" id="IPR003148">
    <property type="entry name" value="RCK_N"/>
</dbReference>
<name>A0A6I6EUV3_9CLOT</name>
<dbReference type="NCBIfam" id="NF007039">
    <property type="entry name" value="PRK09496.3-2"/>
    <property type="match status" value="1"/>
</dbReference>
<keyword evidence="10" id="KW-1185">Reference proteome</keyword>
<feature type="domain" description="RCK C-terminal" evidence="8">
    <location>
        <begin position="365"/>
        <end position="446"/>
    </location>
</feature>
<feature type="domain" description="RCK N-terminal" evidence="7">
    <location>
        <begin position="1"/>
        <end position="120"/>
    </location>
</feature>
<dbReference type="SUPFAM" id="SSF51735">
    <property type="entry name" value="NAD(P)-binding Rossmann-fold domains"/>
    <property type="match status" value="2"/>
</dbReference>
<dbReference type="PRINTS" id="PR00335">
    <property type="entry name" value="KUPTAKETRKA"/>
</dbReference>
<keyword evidence="3" id="KW-0633">Potassium transport</keyword>
<proteinExistence type="predicted"/>
<dbReference type="InterPro" id="IPR006037">
    <property type="entry name" value="RCK_C"/>
</dbReference>
<reference evidence="9 10" key="1">
    <citation type="submission" date="2019-12" db="EMBL/GenBank/DDBJ databases">
        <title>Genome sequenceing of Clostridium bovifaecis.</title>
        <authorList>
            <person name="Yao Y."/>
        </authorList>
    </citation>
    <scope>NUCLEOTIDE SEQUENCE [LARGE SCALE GENOMIC DNA]</scope>
    <source>
        <strain evidence="9 10">BXX</strain>
    </source>
</reference>
<evidence type="ECO:0000256" key="3">
    <source>
        <dbReference type="ARBA" id="ARBA00022538"/>
    </source>
</evidence>
<dbReference type="NCBIfam" id="NF007033">
    <property type="entry name" value="PRK09496.1-5"/>
    <property type="match status" value="1"/>
</dbReference>
<dbReference type="AlphaFoldDB" id="A0A6I6EUV3"/>
<evidence type="ECO:0000256" key="6">
    <source>
        <dbReference type="ARBA" id="ARBA00023065"/>
    </source>
</evidence>
<dbReference type="PROSITE" id="PS51201">
    <property type="entry name" value="RCK_N"/>
    <property type="match status" value="2"/>
</dbReference>
<keyword evidence="2" id="KW-0813">Transport</keyword>
<dbReference type="NCBIfam" id="NF007041">
    <property type="entry name" value="PRK09496.3-4"/>
    <property type="match status" value="1"/>
</dbReference>
<evidence type="ECO:0000256" key="5">
    <source>
        <dbReference type="ARBA" id="ARBA00023027"/>
    </source>
</evidence>
<evidence type="ECO:0000256" key="1">
    <source>
        <dbReference type="ARBA" id="ARBA00017378"/>
    </source>
</evidence>
<dbReference type="PANTHER" id="PTHR43833">
    <property type="entry name" value="POTASSIUM CHANNEL PROTEIN 2-RELATED-RELATED"/>
    <property type="match status" value="1"/>
</dbReference>
<dbReference type="PANTHER" id="PTHR43833:SF5">
    <property type="entry name" value="TRK SYSTEM POTASSIUM UPTAKE PROTEIN TRKA"/>
    <property type="match status" value="1"/>
</dbReference>
<evidence type="ECO:0000256" key="2">
    <source>
        <dbReference type="ARBA" id="ARBA00022448"/>
    </source>
</evidence>
<dbReference type="Gene3D" id="3.30.70.1450">
    <property type="entry name" value="Regulator of K+ conductance, C-terminal domain"/>
    <property type="match status" value="2"/>
</dbReference>
<dbReference type="Pfam" id="PF02080">
    <property type="entry name" value="TrkA_C"/>
    <property type="match status" value="1"/>
</dbReference>
<protein>
    <recommendedName>
        <fullName evidence="1">Trk system potassium uptake protein TrkA</fullName>
    </recommendedName>
</protein>
<dbReference type="NCBIfam" id="NF007031">
    <property type="entry name" value="PRK09496.1-2"/>
    <property type="match status" value="1"/>
</dbReference>
<evidence type="ECO:0000256" key="4">
    <source>
        <dbReference type="ARBA" id="ARBA00022958"/>
    </source>
</evidence>
<keyword evidence="4" id="KW-0630">Potassium</keyword>
<dbReference type="GO" id="GO:0005886">
    <property type="term" value="C:plasma membrane"/>
    <property type="evidence" value="ECO:0007669"/>
    <property type="project" value="InterPro"/>
</dbReference>
<dbReference type="Pfam" id="PF02254">
    <property type="entry name" value="TrkA_N"/>
    <property type="match status" value="2"/>
</dbReference>
<dbReference type="EMBL" id="CP046522">
    <property type="protein sequence ID" value="QGU94666.1"/>
    <property type="molecule type" value="Genomic_DNA"/>
</dbReference>
<evidence type="ECO:0000259" key="8">
    <source>
        <dbReference type="PROSITE" id="PS51202"/>
    </source>
</evidence>
<dbReference type="InterPro" id="IPR036291">
    <property type="entry name" value="NAD(P)-bd_dom_sf"/>
</dbReference>
<dbReference type="PROSITE" id="PS51202">
    <property type="entry name" value="RCK_C"/>
    <property type="match status" value="2"/>
</dbReference>
<dbReference type="Proteomes" id="UP000422764">
    <property type="component" value="Chromosome"/>
</dbReference>
<sequence>MKIIIIGAGKVGYNLADSLEKEGHNVIIIDKNPEVLKRAEENLDVMCIRGNGVSTNTLLEAGINETDLLIAVTNSDEVNMVCCLTAKKLKAAHTVARIRDTDYARELSLLKEELGLEMVINPEFATADEIAQSINFSPAINIENFAKGMVKMVQLKVTGDMFIVGQSLEKALSKFKFPILFGVVVRGDEVIVPNGKFIIKENDKIHVIGKYSSIYNFSRALGILPQKLKNIMILGGGRISYYLASILLDMGINVKVIEINREKCLMLSELLPKALIINADGTDEELLLSENIKDMDGFISVTGIDEENLLSSLVAKQNGVKKVITKISRTNYSNIVNSLGLDNVIIPKVIVANQILKYVRGNNIESLYRIVDGKVEILEFIADEESKLLNLPLKQVEFRQGVIIATIVRKKKVIIPHGNDSIQNGDRIIVIAKEKNISKLEDLTTSLNGGKHNELWNGIKKLGNIINM</sequence>
<keyword evidence="6" id="KW-0406">Ion transport</keyword>
<dbReference type="InterPro" id="IPR050721">
    <property type="entry name" value="Trk_Ktr_HKT_K-transport"/>
</dbReference>
<keyword evidence="5" id="KW-0520">NAD</keyword>
<gene>
    <name evidence="9" type="primary">trkA</name>
    <name evidence="9" type="ORF">GOM49_05700</name>
</gene>
<evidence type="ECO:0000313" key="10">
    <source>
        <dbReference type="Proteomes" id="UP000422764"/>
    </source>
</evidence>
<dbReference type="InterPro" id="IPR006036">
    <property type="entry name" value="K_uptake_TrkA"/>
</dbReference>
<dbReference type="SUPFAM" id="SSF116726">
    <property type="entry name" value="TrkA C-terminal domain-like"/>
    <property type="match status" value="2"/>
</dbReference>
<feature type="domain" description="RCK N-terminal" evidence="7">
    <location>
        <begin position="228"/>
        <end position="346"/>
    </location>
</feature>
<dbReference type="NCBIfam" id="NF007032">
    <property type="entry name" value="PRK09496.1-4"/>
    <property type="match status" value="1"/>
</dbReference>
<organism evidence="9 10">
    <name type="scientific">Clostridium bovifaecis</name>
    <dbReference type="NCBI Taxonomy" id="2184719"/>
    <lineage>
        <taxon>Bacteria</taxon>
        <taxon>Bacillati</taxon>
        <taxon>Bacillota</taxon>
        <taxon>Clostridia</taxon>
        <taxon>Eubacteriales</taxon>
        <taxon>Clostridiaceae</taxon>
        <taxon>Clostridium</taxon>
    </lineage>
</organism>
<evidence type="ECO:0000313" key="9">
    <source>
        <dbReference type="EMBL" id="QGU94666.1"/>
    </source>
</evidence>
<dbReference type="GO" id="GO:0015079">
    <property type="term" value="F:potassium ion transmembrane transporter activity"/>
    <property type="evidence" value="ECO:0007669"/>
    <property type="project" value="InterPro"/>
</dbReference>
<evidence type="ECO:0000259" key="7">
    <source>
        <dbReference type="PROSITE" id="PS51201"/>
    </source>
</evidence>